<evidence type="ECO:0000256" key="3">
    <source>
        <dbReference type="ARBA" id="ARBA00022692"/>
    </source>
</evidence>
<evidence type="ECO:0000256" key="6">
    <source>
        <dbReference type="SAM" id="Phobius"/>
    </source>
</evidence>
<feature type="transmembrane region" description="Helical" evidence="6">
    <location>
        <begin position="190"/>
        <end position="211"/>
    </location>
</feature>
<feature type="transmembrane region" description="Helical" evidence="6">
    <location>
        <begin position="243"/>
        <end position="263"/>
    </location>
</feature>
<dbReference type="Gene3D" id="1.20.1250.20">
    <property type="entry name" value="MFS general substrate transporter like domains"/>
    <property type="match status" value="1"/>
</dbReference>
<feature type="transmembrane region" description="Helical" evidence="6">
    <location>
        <begin position="283"/>
        <end position="304"/>
    </location>
</feature>
<dbReference type="InterPro" id="IPR011701">
    <property type="entry name" value="MFS"/>
</dbReference>
<evidence type="ECO:0000313" key="8">
    <source>
        <dbReference type="EMBL" id="MDY0747621.1"/>
    </source>
</evidence>
<feature type="transmembrane region" description="Helical" evidence="6">
    <location>
        <begin position="87"/>
        <end position="106"/>
    </location>
</feature>
<evidence type="ECO:0000259" key="7">
    <source>
        <dbReference type="PROSITE" id="PS50850"/>
    </source>
</evidence>
<dbReference type="PANTHER" id="PTHR23505:SF79">
    <property type="entry name" value="PROTEIN SPINSTER"/>
    <property type="match status" value="1"/>
</dbReference>
<evidence type="ECO:0000256" key="5">
    <source>
        <dbReference type="ARBA" id="ARBA00023136"/>
    </source>
</evidence>
<proteinExistence type="predicted"/>
<dbReference type="SUPFAM" id="SSF103473">
    <property type="entry name" value="MFS general substrate transporter"/>
    <property type="match status" value="1"/>
</dbReference>
<comment type="caution">
    <text evidence="8">The sequence shown here is derived from an EMBL/GenBank/DDBJ whole genome shotgun (WGS) entry which is preliminary data.</text>
</comment>
<feature type="transmembrane region" description="Helical" evidence="6">
    <location>
        <begin position="146"/>
        <end position="170"/>
    </location>
</feature>
<feature type="transmembrane region" description="Helical" evidence="6">
    <location>
        <begin position="374"/>
        <end position="394"/>
    </location>
</feature>
<dbReference type="Proteomes" id="UP001285263">
    <property type="component" value="Unassembled WGS sequence"/>
</dbReference>
<organism evidence="8 9">
    <name type="scientific">Roseateles agri</name>
    <dbReference type="NCBI Taxonomy" id="3098619"/>
    <lineage>
        <taxon>Bacteria</taxon>
        <taxon>Pseudomonadati</taxon>
        <taxon>Pseudomonadota</taxon>
        <taxon>Betaproteobacteria</taxon>
        <taxon>Burkholderiales</taxon>
        <taxon>Sphaerotilaceae</taxon>
        <taxon>Roseateles</taxon>
    </lineage>
</organism>
<protein>
    <submittedName>
        <fullName evidence="8">MFS transporter</fullName>
    </submittedName>
</protein>
<evidence type="ECO:0000256" key="1">
    <source>
        <dbReference type="ARBA" id="ARBA00004141"/>
    </source>
</evidence>
<dbReference type="PANTHER" id="PTHR23505">
    <property type="entry name" value="SPINSTER"/>
    <property type="match status" value="1"/>
</dbReference>
<keyword evidence="4 6" id="KW-1133">Transmembrane helix</keyword>
<evidence type="ECO:0000256" key="4">
    <source>
        <dbReference type="ARBA" id="ARBA00022989"/>
    </source>
</evidence>
<dbReference type="RefSeq" id="WP_320425584.1">
    <property type="nucleotide sequence ID" value="NZ_JAXCLA010000008.1"/>
</dbReference>
<dbReference type="InterPro" id="IPR044770">
    <property type="entry name" value="MFS_spinster-like"/>
</dbReference>
<keyword evidence="2" id="KW-0813">Transport</keyword>
<name>A0ABU5DMU1_9BURK</name>
<feature type="transmembrane region" description="Helical" evidence="6">
    <location>
        <begin position="59"/>
        <end position="80"/>
    </location>
</feature>
<accession>A0ABU5DMU1</accession>
<comment type="subcellular location">
    <subcellularLocation>
        <location evidence="1">Membrane</location>
        <topology evidence="1">Multi-pass membrane protein</topology>
    </subcellularLocation>
</comment>
<keyword evidence="3 6" id="KW-0812">Transmembrane</keyword>
<gene>
    <name evidence="8" type="ORF">SNE35_24175</name>
</gene>
<dbReference type="PROSITE" id="PS50850">
    <property type="entry name" value="MFS"/>
    <property type="match status" value="1"/>
</dbReference>
<feature type="transmembrane region" description="Helical" evidence="6">
    <location>
        <begin position="16"/>
        <end position="39"/>
    </location>
</feature>
<evidence type="ECO:0000256" key="2">
    <source>
        <dbReference type="ARBA" id="ARBA00022448"/>
    </source>
</evidence>
<feature type="transmembrane region" description="Helical" evidence="6">
    <location>
        <begin position="340"/>
        <end position="362"/>
    </location>
</feature>
<feature type="transmembrane region" description="Helical" evidence="6">
    <location>
        <begin position="406"/>
        <end position="429"/>
    </location>
</feature>
<dbReference type="InterPro" id="IPR020846">
    <property type="entry name" value="MFS_dom"/>
</dbReference>
<feature type="transmembrane region" description="Helical" evidence="6">
    <location>
        <begin position="112"/>
        <end position="134"/>
    </location>
</feature>
<feature type="domain" description="Major facilitator superfamily (MFS) profile" evidence="7">
    <location>
        <begin position="21"/>
        <end position="431"/>
    </location>
</feature>
<evidence type="ECO:0000313" key="9">
    <source>
        <dbReference type="Proteomes" id="UP001285263"/>
    </source>
</evidence>
<keyword evidence="9" id="KW-1185">Reference proteome</keyword>
<feature type="transmembrane region" description="Helical" evidence="6">
    <location>
        <begin position="316"/>
        <end position="334"/>
    </location>
</feature>
<reference evidence="8 9" key="1">
    <citation type="submission" date="2023-11" db="EMBL/GenBank/DDBJ databases">
        <title>Paucibacter sp. nov., isolated from fresh soil in Korea.</title>
        <authorList>
            <person name="Le N.T.T."/>
        </authorList>
    </citation>
    <scope>NUCLEOTIDE SEQUENCE [LARGE SCALE GENOMIC DNA]</scope>
    <source>
        <strain evidence="8 9">R3-3</strain>
    </source>
</reference>
<dbReference type="EMBL" id="JAXCLA010000008">
    <property type="protein sequence ID" value="MDY0747621.1"/>
    <property type="molecule type" value="Genomic_DNA"/>
</dbReference>
<sequence>MNQTTSAAAAPDRRFVLGWYALCVFILTTICAGVDRQIFVLLAQPIRKAFNLSDTQFGLLQGVGFALIAGLASLPLGWLADKFPRRWILVLCILVWSAMTAAIGMVHSYTGLFIASMGVGIGEAGLNPILFGMIPDLFPNRSQRALANTILAFSIVAGSGIGLAASGALIEFLSTVQPLLPFGLSHLEHWRVIFLSAVPIGLVVAVLVMPIRERRERVGPLAQHAAKGEGIIRHFLSNRRTTLGLYGGIGFAACAMTSFIMWLPITASRQFGLPPQEIGNRLGLAYIVGAVAGTIIGTVLEKVLRPRLQAATSIRIMALSLLLTGTLAAALPFADSPSLLFLMATLVLVPCTSGYAVMAIAVQDMATASIRSRALGVYSIVSVFFSAGGLVVVGGLSDVLTGSSNALLVAMSGTCAFSGLLAAVLLLWVQRHFVSTVARVTIAGR</sequence>
<keyword evidence="5 6" id="KW-0472">Membrane</keyword>
<dbReference type="Pfam" id="PF07690">
    <property type="entry name" value="MFS_1"/>
    <property type="match status" value="1"/>
</dbReference>
<dbReference type="InterPro" id="IPR036259">
    <property type="entry name" value="MFS_trans_sf"/>
</dbReference>